<protein>
    <submittedName>
        <fullName evidence="1">CopG family transcriptional regulator</fullName>
    </submittedName>
</protein>
<dbReference type="Proteomes" id="UP000783863">
    <property type="component" value="Unassembled WGS sequence"/>
</dbReference>
<sequence>MSTRYTVVCEDDQARAIQVLARRYGITEEEVLKQLIELGLEDVEERTV</sequence>
<comment type="caution">
    <text evidence="1">The sequence shown here is derived from an EMBL/GenBank/DDBJ whole genome shotgun (WGS) entry which is preliminary data.</text>
</comment>
<dbReference type="EMBL" id="RKLQ01000002">
    <property type="protein sequence ID" value="MBX0304800.1"/>
    <property type="molecule type" value="Genomic_DNA"/>
</dbReference>
<organism evidence="1 2">
    <name type="scientific">Haloarcula salinisoli</name>
    <dbReference type="NCBI Taxonomy" id="2487746"/>
    <lineage>
        <taxon>Archaea</taxon>
        <taxon>Methanobacteriati</taxon>
        <taxon>Methanobacteriota</taxon>
        <taxon>Stenosarchaea group</taxon>
        <taxon>Halobacteria</taxon>
        <taxon>Halobacteriales</taxon>
        <taxon>Haloarculaceae</taxon>
        <taxon>Haloarcula</taxon>
    </lineage>
</organism>
<proteinExistence type="predicted"/>
<accession>A0A8J7YEX1</accession>
<evidence type="ECO:0000313" key="1">
    <source>
        <dbReference type="EMBL" id="MBX0304800.1"/>
    </source>
</evidence>
<keyword evidence="2" id="KW-1185">Reference proteome</keyword>
<dbReference type="AlphaFoldDB" id="A0A8J7YEX1"/>
<dbReference type="RefSeq" id="WP_220588998.1">
    <property type="nucleotide sequence ID" value="NZ_RKLQ01000002.1"/>
</dbReference>
<name>A0A8J7YEX1_9EURY</name>
<gene>
    <name evidence="1" type="ORF">EGD98_14085</name>
</gene>
<reference evidence="1" key="1">
    <citation type="submission" date="2021-06" db="EMBL/GenBank/DDBJ databases">
        <title>Halomicroarcula sp. F24A a new haloarchaeum isolated from saline soil.</title>
        <authorList>
            <person name="Duran-Viseras A."/>
            <person name="Sanchez-Porro C."/>
            <person name="Ventosa A."/>
        </authorList>
    </citation>
    <scope>NUCLEOTIDE SEQUENCE</scope>
    <source>
        <strain evidence="1">F24A</strain>
    </source>
</reference>
<evidence type="ECO:0000313" key="2">
    <source>
        <dbReference type="Proteomes" id="UP000783863"/>
    </source>
</evidence>